<dbReference type="EMBL" id="PPFX01000003">
    <property type="protein sequence ID" value="PNU21366.1"/>
    <property type="molecule type" value="Genomic_DNA"/>
</dbReference>
<sequence>MDKFIEEHRNAIRQLAIKRGALRVRLFGSLARGDGGPQSDVDLLVDLEEGRSALALGGILMDLQELLGRRVDVVTPAALHPDIRKKVLEQAVDL</sequence>
<dbReference type="InterPro" id="IPR043519">
    <property type="entry name" value="NT_sf"/>
</dbReference>
<proteinExistence type="inferred from homology"/>
<dbReference type="InterPro" id="IPR002934">
    <property type="entry name" value="Polymerase_NTP_transf_dom"/>
</dbReference>
<dbReference type="AlphaFoldDB" id="A0A2K2HDK0"/>
<evidence type="ECO:0000256" key="5">
    <source>
        <dbReference type="ARBA" id="ARBA00022723"/>
    </source>
</evidence>
<dbReference type="Pfam" id="PF01909">
    <property type="entry name" value="NTP_transf_2"/>
    <property type="match status" value="1"/>
</dbReference>
<dbReference type="SUPFAM" id="SSF81301">
    <property type="entry name" value="Nucleotidyltransferase"/>
    <property type="match status" value="1"/>
</dbReference>
<dbReference type="RefSeq" id="WP_103114137.1">
    <property type="nucleotide sequence ID" value="NZ_PPFX01000003.1"/>
</dbReference>
<keyword evidence="3 11" id="KW-0808">Transferase</keyword>
<dbReference type="GO" id="GO:0016779">
    <property type="term" value="F:nucleotidyltransferase activity"/>
    <property type="evidence" value="ECO:0007669"/>
    <property type="project" value="UniProtKB-KW"/>
</dbReference>
<dbReference type="PANTHER" id="PTHR33571:SF12">
    <property type="entry name" value="BSL3053 PROTEIN"/>
    <property type="match status" value="1"/>
</dbReference>
<gene>
    <name evidence="11" type="ORF">C2E25_02080</name>
</gene>
<evidence type="ECO:0000256" key="1">
    <source>
        <dbReference type="ARBA" id="ARBA00001946"/>
    </source>
</evidence>
<dbReference type="GO" id="GO:0005524">
    <property type="term" value="F:ATP binding"/>
    <property type="evidence" value="ECO:0007669"/>
    <property type="project" value="UniProtKB-KW"/>
</dbReference>
<dbReference type="InterPro" id="IPR052038">
    <property type="entry name" value="Type-VII_TA_antitoxin"/>
</dbReference>
<keyword evidence="8" id="KW-0460">Magnesium</keyword>
<name>A0A2K2HDK0_9BACT</name>
<keyword evidence="6" id="KW-0547">Nucleotide-binding</keyword>
<evidence type="ECO:0000256" key="9">
    <source>
        <dbReference type="ARBA" id="ARBA00038276"/>
    </source>
</evidence>
<evidence type="ECO:0000256" key="4">
    <source>
        <dbReference type="ARBA" id="ARBA00022695"/>
    </source>
</evidence>
<dbReference type="CDD" id="cd05403">
    <property type="entry name" value="NT_KNTase_like"/>
    <property type="match status" value="1"/>
</dbReference>
<dbReference type="Gene3D" id="3.30.460.10">
    <property type="entry name" value="Beta Polymerase, domain 2"/>
    <property type="match status" value="1"/>
</dbReference>
<comment type="similarity">
    <text evidence="9">Belongs to the MntA antitoxin family.</text>
</comment>
<protein>
    <submittedName>
        <fullName evidence="11">Nucleotidyltransferase</fullName>
    </submittedName>
</protein>
<keyword evidence="4" id="KW-0548">Nucleotidyltransferase</keyword>
<dbReference type="GO" id="GO:0046872">
    <property type="term" value="F:metal ion binding"/>
    <property type="evidence" value="ECO:0007669"/>
    <property type="project" value="UniProtKB-KW"/>
</dbReference>
<evidence type="ECO:0000259" key="10">
    <source>
        <dbReference type="Pfam" id="PF01909"/>
    </source>
</evidence>
<keyword evidence="2" id="KW-1277">Toxin-antitoxin system</keyword>
<dbReference type="PANTHER" id="PTHR33571">
    <property type="entry name" value="SSL8005 PROTEIN"/>
    <property type="match status" value="1"/>
</dbReference>
<reference evidence="11 12" key="1">
    <citation type="journal article" date="2018" name="Genome Announc.">
        <title>Genome Sequence of Geothermobacter sp. HR-1 Iron Reducer from the Loihi Seamount.</title>
        <authorList>
            <person name="Smith H."/>
            <person name="Abuyen K."/>
            <person name="Tremblay J."/>
            <person name="Savalia P."/>
            <person name="Perez-Rodriguez I."/>
            <person name="Emerson D."/>
            <person name="Tully B."/>
            <person name="Amend J."/>
        </authorList>
    </citation>
    <scope>NUCLEOTIDE SEQUENCE [LARGE SCALE GENOMIC DNA]</scope>
    <source>
        <strain evidence="11 12">HR-1</strain>
    </source>
</reference>
<feature type="domain" description="Polymerase nucleotidyl transferase" evidence="10">
    <location>
        <begin position="6"/>
        <end position="92"/>
    </location>
</feature>
<comment type="cofactor">
    <cofactor evidence="1">
        <name>Mg(2+)</name>
        <dbReference type="ChEBI" id="CHEBI:18420"/>
    </cofactor>
</comment>
<evidence type="ECO:0000256" key="6">
    <source>
        <dbReference type="ARBA" id="ARBA00022741"/>
    </source>
</evidence>
<keyword evidence="5" id="KW-0479">Metal-binding</keyword>
<evidence type="ECO:0000256" key="8">
    <source>
        <dbReference type="ARBA" id="ARBA00022842"/>
    </source>
</evidence>
<dbReference type="Proteomes" id="UP000236340">
    <property type="component" value="Unassembled WGS sequence"/>
</dbReference>
<organism evidence="11 12">
    <name type="scientific">Geothermobacter hydrogeniphilus</name>
    <dbReference type="NCBI Taxonomy" id="1969733"/>
    <lineage>
        <taxon>Bacteria</taxon>
        <taxon>Pseudomonadati</taxon>
        <taxon>Thermodesulfobacteriota</taxon>
        <taxon>Desulfuromonadia</taxon>
        <taxon>Desulfuromonadales</taxon>
        <taxon>Geothermobacteraceae</taxon>
        <taxon>Geothermobacter</taxon>
    </lineage>
</organism>
<evidence type="ECO:0000256" key="2">
    <source>
        <dbReference type="ARBA" id="ARBA00022649"/>
    </source>
</evidence>
<evidence type="ECO:0000313" key="12">
    <source>
        <dbReference type="Proteomes" id="UP000236340"/>
    </source>
</evidence>
<keyword evidence="7" id="KW-0067">ATP-binding</keyword>
<evidence type="ECO:0000256" key="3">
    <source>
        <dbReference type="ARBA" id="ARBA00022679"/>
    </source>
</evidence>
<accession>A0A2K2HDK0</accession>
<evidence type="ECO:0000313" key="11">
    <source>
        <dbReference type="EMBL" id="PNU21366.1"/>
    </source>
</evidence>
<evidence type="ECO:0000256" key="7">
    <source>
        <dbReference type="ARBA" id="ARBA00022840"/>
    </source>
</evidence>
<comment type="caution">
    <text evidence="11">The sequence shown here is derived from an EMBL/GenBank/DDBJ whole genome shotgun (WGS) entry which is preliminary data.</text>
</comment>
<dbReference type="OrthoDB" id="5422227at2"/>